<dbReference type="InterPro" id="IPR003477">
    <property type="entry name" value="PemK-like"/>
</dbReference>
<dbReference type="AlphaFoldDB" id="A0A1Y5YTB0"/>
<dbReference type="GO" id="GO:0003677">
    <property type="term" value="F:DNA binding"/>
    <property type="evidence" value="ECO:0007669"/>
    <property type="project" value="InterPro"/>
</dbReference>
<protein>
    <submittedName>
        <fullName evidence="3">PemK-like protein</fullName>
    </submittedName>
</protein>
<proteinExistence type="inferred from homology"/>
<dbReference type="Gene3D" id="2.30.30.110">
    <property type="match status" value="1"/>
</dbReference>
<keyword evidence="2" id="KW-1277">Toxin-antitoxin system</keyword>
<comment type="similarity">
    <text evidence="1">Belongs to the PemK/MazF family.</text>
</comment>
<evidence type="ECO:0000256" key="2">
    <source>
        <dbReference type="ARBA" id="ARBA00022649"/>
    </source>
</evidence>
<name>A0A1Y5YTB0_9BACI</name>
<dbReference type="Pfam" id="PF02452">
    <property type="entry name" value="PemK_toxin"/>
    <property type="match status" value="1"/>
</dbReference>
<accession>A0A1Y5YTB0</accession>
<dbReference type="RefSeq" id="WP_176374170.1">
    <property type="nucleotide sequence ID" value="NZ_FWZD01000018.1"/>
</dbReference>
<evidence type="ECO:0000256" key="1">
    <source>
        <dbReference type="ARBA" id="ARBA00007521"/>
    </source>
</evidence>
<dbReference type="InterPro" id="IPR011067">
    <property type="entry name" value="Plasmid_toxin/cell-grow_inhib"/>
</dbReference>
<evidence type="ECO:0000313" key="3">
    <source>
        <dbReference type="EMBL" id="SMD66113.1"/>
    </source>
</evidence>
<dbReference type="EMBL" id="FWZD01000018">
    <property type="protein sequence ID" value="SMD66113.1"/>
    <property type="molecule type" value="Genomic_DNA"/>
</dbReference>
<evidence type="ECO:0000313" key="4">
    <source>
        <dbReference type="Proteomes" id="UP000194439"/>
    </source>
</evidence>
<sequence length="111" mass="12859">MLKGKVGEVWYADYPYEEDKSSTKARPAVIVFEVDDDEVVAIKLTTHEARACDQFDVELVEWKHAGLKHKSTARVSKFEYLKRSQLLNKKGDLHPDDEDRIAKSLMRFMQS</sequence>
<organism evidence="3 4">
    <name type="scientific">Bacillus mobilis</name>
    <dbReference type="NCBI Taxonomy" id="2026190"/>
    <lineage>
        <taxon>Bacteria</taxon>
        <taxon>Bacillati</taxon>
        <taxon>Bacillota</taxon>
        <taxon>Bacilli</taxon>
        <taxon>Bacillales</taxon>
        <taxon>Bacillaceae</taxon>
        <taxon>Bacillus</taxon>
        <taxon>Bacillus cereus group</taxon>
    </lineage>
</organism>
<dbReference type="Proteomes" id="UP000194439">
    <property type="component" value="Unassembled WGS sequence"/>
</dbReference>
<reference evidence="4" key="1">
    <citation type="submission" date="2017-04" db="EMBL/GenBank/DDBJ databases">
        <authorList>
            <person name="Criscuolo A."/>
        </authorList>
    </citation>
    <scope>NUCLEOTIDE SEQUENCE [LARGE SCALE GENOMIC DNA]</scope>
</reference>
<gene>
    <name evidence="3" type="ORF">BACERE00185_00101</name>
</gene>
<dbReference type="SUPFAM" id="SSF50118">
    <property type="entry name" value="Cell growth inhibitor/plasmid maintenance toxic component"/>
    <property type="match status" value="1"/>
</dbReference>